<proteinExistence type="predicted"/>
<evidence type="ECO:0000313" key="2">
    <source>
        <dbReference type="Proteomes" id="UP001165186"/>
    </source>
</evidence>
<evidence type="ECO:0000313" key="1">
    <source>
        <dbReference type="EMBL" id="GME27627.1"/>
    </source>
</evidence>
<organism evidence="1 2">
    <name type="scientific">Neofusicoccum parvum</name>
    <dbReference type="NCBI Taxonomy" id="310453"/>
    <lineage>
        <taxon>Eukaryota</taxon>
        <taxon>Fungi</taxon>
        <taxon>Dikarya</taxon>
        <taxon>Ascomycota</taxon>
        <taxon>Pezizomycotina</taxon>
        <taxon>Dothideomycetes</taxon>
        <taxon>Dothideomycetes incertae sedis</taxon>
        <taxon>Botryosphaeriales</taxon>
        <taxon>Botryosphaeriaceae</taxon>
        <taxon>Neofusicoccum</taxon>
    </lineage>
</organism>
<dbReference type="Proteomes" id="UP001165186">
    <property type="component" value="Unassembled WGS sequence"/>
</dbReference>
<dbReference type="EMBL" id="BSXG01000039">
    <property type="protein sequence ID" value="GME27627.1"/>
    <property type="molecule type" value="Genomic_DNA"/>
</dbReference>
<sequence length="371" mass="41766">MVVGRAPDVAPTAATVANLAGLQQNNVLQGRDLFREAFQHRYENDKRNDEYWTKHLDRTYGKTDAERERWFNKKAVLPEPFLWYVFHCMAEAILFMESGVTDPTQPDDPAWVQADSPMIQTDMKPANILLDTPETTQSWVRIYPKPLLADFGGVLRLSNAHTIRGQGGTWGFTPFEMMGPMEQRIANENRRKGPLRRAVPARGEPFAAPIAEVSAIGSAASVYELGATMHNLLTLDAPQQLGDAGNAKLAVPPYWSEQPRHMARRPWPWRGASRLARKDWGEQLERGHARPFAPRLLADGSLVEMEVPKELDGRGRSRGQWRMIDGESVWYPYSPVGAVKPAYSDRLIELGRDGRYRAAVSNSTAGRHPRE</sequence>
<reference evidence="1" key="1">
    <citation type="submission" date="2024-09" db="EMBL/GenBank/DDBJ databases">
        <title>Draft Genome Sequences of Neofusicoccum parvum.</title>
        <authorList>
            <person name="Ashida A."/>
            <person name="Camagna M."/>
            <person name="Tanaka A."/>
            <person name="Takemoto D."/>
        </authorList>
    </citation>
    <scope>NUCLEOTIDE SEQUENCE</scope>
    <source>
        <strain evidence="1">PPO83</strain>
    </source>
</reference>
<name>A0ACB5S4H0_9PEZI</name>
<keyword evidence="2" id="KW-1185">Reference proteome</keyword>
<gene>
    <name evidence="1" type="primary">g9886</name>
    <name evidence="1" type="ORF">NpPPO83_00009886</name>
</gene>
<comment type="caution">
    <text evidence="1">The sequence shown here is derived from an EMBL/GenBank/DDBJ whole genome shotgun (WGS) entry which is preliminary data.</text>
</comment>
<accession>A0ACB5S4H0</accession>
<protein>
    <submittedName>
        <fullName evidence="1">Kinase-like protein</fullName>
    </submittedName>
</protein>